<evidence type="ECO:0000313" key="2">
    <source>
        <dbReference type="Proteomes" id="UP001562425"/>
    </source>
</evidence>
<evidence type="ECO:0000313" key="1">
    <source>
        <dbReference type="EMBL" id="KAL1402457.1"/>
    </source>
</evidence>
<reference evidence="1 2" key="1">
    <citation type="submission" date="2024-05" db="EMBL/GenBank/DDBJ databases">
        <title>Culex pipiens pipiens assembly and annotation.</title>
        <authorList>
            <person name="Alout H."/>
            <person name="Durand T."/>
        </authorList>
    </citation>
    <scope>NUCLEOTIDE SEQUENCE [LARGE SCALE GENOMIC DNA]</scope>
    <source>
        <strain evidence="1">HA-2024</strain>
        <tissue evidence="1">Whole body</tissue>
    </source>
</reference>
<keyword evidence="2" id="KW-1185">Reference proteome</keyword>
<sequence>YFLEKWRRRLRHRPEWPERRRWLANPSVDEATVEVTELSVRTCDGYPGTYCGQRSPCYVVSKSCLDSVESRGCWKLHRVDGRKVRPHIPELQNLEINLHNATASEALSIATTIVLAP</sequence>
<proteinExistence type="predicted"/>
<dbReference type="Proteomes" id="UP001562425">
    <property type="component" value="Unassembled WGS sequence"/>
</dbReference>
<gene>
    <name evidence="1" type="ORF">pipiens_019747</name>
</gene>
<name>A0ABD1DU75_CULPP</name>
<dbReference type="AlphaFoldDB" id="A0ABD1DU75"/>
<dbReference type="EMBL" id="JBEHCU010002957">
    <property type="protein sequence ID" value="KAL1402457.1"/>
    <property type="molecule type" value="Genomic_DNA"/>
</dbReference>
<feature type="non-terminal residue" evidence="1">
    <location>
        <position position="1"/>
    </location>
</feature>
<organism evidence="1 2">
    <name type="scientific">Culex pipiens pipiens</name>
    <name type="common">Northern house mosquito</name>
    <dbReference type="NCBI Taxonomy" id="38569"/>
    <lineage>
        <taxon>Eukaryota</taxon>
        <taxon>Metazoa</taxon>
        <taxon>Ecdysozoa</taxon>
        <taxon>Arthropoda</taxon>
        <taxon>Hexapoda</taxon>
        <taxon>Insecta</taxon>
        <taxon>Pterygota</taxon>
        <taxon>Neoptera</taxon>
        <taxon>Endopterygota</taxon>
        <taxon>Diptera</taxon>
        <taxon>Nematocera</taxon>
        <taxon>Culicoidea</taxon>
        <taxon>Culicidae</taxon>
        <taxon>Culicinae</taxon>
        <taxon>Culicini</taxon>
        <taxon>Culex</taxon>
        <taxon>Culex</taxon>
    </lineage>
</organism>
<accession>A0ABD1DU75</accession>
<protein>
    <submittedName>
        <fullName evidence="1">Uncharacterized protein</fullName>
    </submittedName>
</protein>
<comment type="caution">
    <text evidence="1">The sequence shown here is derived from an EMBL/GenBank/DDBJ whole genome shotgun (WGS) entry which is preliminary data.</text>
</comment>